<dbReference type="AlphaFoldDB" id="A0A1H7KL77"/>
<evidence type="ECO:0000259" key="2">
    <source>
        <dbReference type="Pfam" id="PF07995"/>
    </source>
</evidence>
<accession>A0A1H7KL77</accession>
<dbReference type="SUPFAM" id="SSF50952">
    <property type="entry name" value="Soluble quinoprotein glucose dehydrogenase"/>
    <property type="match status" value="1"/>
</dbReference>
<dbReference type="InterPro" id="IPR012938">
    <property type="entry name" value="Glc/Sorbosone_DH"/>
</dbReference>
<evidence type="ECO:0000313" key="4">
    <source>
        <dbReference type="Proteomes" id="UP000198620"/>
    </source>
</evidence>
<dbReference type="Gene3D" id="2.120.10.30">
    <property type="entry name" value="TolB, C-terminal domain"/>
    <property type="match status" value="1"/>
</dbReference>
<proteinExistence type="predicted"/>
<evidence type="ECO:0000313" key="3">
    <source>
        <dbReference type="EMBL" id="SEK87266.1"/>
    </source>
</evidence>
<protein>
    <recommendedName>
        <fullName evidence="2">Glucose/Sorbosone dehydrogenase domain-containing protein</fullName>
    </recommendedName>
</protein>
<dbReference type="PANTHER" id="PTHR19328">
    <property type="entry name" value="HEDGEHOG-INTERACTING PROTEIN"/>
    <property type="match status" value="1"/>
</dbReference>
<keyword evidence="1" id="KW-0812">Transmembrane</keyword>
<dbReference type="PANTHER" id="PTHR19328:SF75">
    <property type="entry name" value="ALDOSE SUGAR DEHYDROGENASE YLII"/>
    <property type="match status" value="1"/>
</dbReference>
<organism evidence="3 4">
    <name type="scientific">Nitrosovibrio tenuis</name>
    <dbReference type="NCBI Taxonomy" id="1233"/>
    <lineage>
        <taxon>Bacteria</taxon>
        <taxon>Pseudomonadati</taxon>
        <taxon>Pseudomonadota</taxon>
        <taxon>Betaproteobacteria</taxon>
        <taxon>Nitrosomonadales</taxon>
        <taxon>Nitrosomonadaceae</taxon>
        <taxon>Nitrosovibrio</taxon>
    </lineage>
</organism>
<feature type="domain" description="Glucose/Sorbosone dehydrogenase" evidence="2">
    <location>
        <begin position="87"/>
        <end position="421"/>
    </location>
</feature>
<dbReference type="Proteomes" id="UP000198620">
    <property type="component" value="Unassembled WGS sequence"/>
</dbReference>
<keyword evidence="4" id="KW-1185">Reference proteome</keyword>
<name>A0A1H7KL77_9PROT</name>
<evidence type="ECO:0000256" key="1">
    <source>
        <dbReference type="SAM" id="Phobius"/>
    </source>
</evidence>
<gene>
    <name evidence="3" type="ORF">SAMN05216387_103260</name>
</gene>
<dbReference type="EMBL" id="FOBH01000003">
    <property type="protein sequence ID" value="SEK87266.1"/>
    <property type="molecule type" value="Genomic_DNA"/>
</dbReference>
<dbReference type="STRING" id="1233.SAMN05216387_103260"/>
<keyword evidence="1" id="KW-0472">Membrane</keyword>
<keyword evidence="1" id="KW-1133">Transmembrane helix</keyword>
<dbReference type="InterPro" id="IPR011041">
    <property type="entry name" value="Quinoprot_gluc/sorb_DH_b-prop"/>
</dbReference>
<dbReference type="InterPro" id="IPR011042">
    <property type="entry name" value="6-blade_b-propeller_TolB-like"/>
</dbReference>
<dbReference type="Pfam" id="PF07995">
    <property type="entry name" value="GSDH"/>
    <property type="match status" value="1"/>
</dbReference>
<sequence length="465" mass="49782">MHSQHGEFTAARPSLQLQSHKRLIALLTARSSYVTQSISISHNGAIMMKIIFALFVTGFASIGFAAVPPLQTQIVASGLDRPLFVTAPSGDSRLFIVEQGGAIKILQNGAVQPTPFLDLSNSVNTEGERGLLGLAFDPNFATNRRLYVDYIDKTTLNTVVATYQANAAQPNLADPASGQTVLTVAQPAGLNNHKAGWIGFRPGEPTDLYIATGDGGGSNDPQNRAQNLHDNLGKMLRVDVSADRFPGDTAQYGYAIPAGNMTGDVNPEIFAYGLRNPYRDSFDRETGTFYIADVGQNDREEINIGAAGANYGWRTFEGTRLNVPTDPPIPNHTLPIFEYDHNGAGASITGGYVYHGSAIEGLDGTYFFADFITNKVMSFHYTGSGITELTDRTAELLSATGISGSISSFGEDSSGNLYVVSLNGQVGMITAVPEPEAWAMMLAGMALLTLWARRRGGVVLSTVVR</sequence>
<reference evidence="3 4" key="1">
    <citation type="submission" date="2016-10" db="EMBL/GenBank/DDBJ databases">
        <authorList>
            <person name="de Groot N.N."/>
        </authorList>
    </citation>
    <scope>NUCLEOTIDE SEQUENCE [LARGE SCALE GENOMIC DNA]</scope>
    <source>
        <strain evidence="3 4">Nv1</strain>
    </source>
</reference>
<dbReference type="OrthoDB" id="9770043at2"/>
<feature type="transmembrane region" description="Helical" evidence="1">
    <location>
        <begin position="46"/>
        <end position="67"/>
    </location>
</feature>